<evidence type="ECO:0000313" key="3">
    <source>
        <dbReference type="Proteomes" id="UP000267096"/>
    </source>
</evidence>
<feature type="compositionally biased region" description="Polar residues" evidence="1">
    <location>
        <begin position="39"/>
        <end position="50"/>
    </location>
</feature>
<keyword evidence="3" id="KW-1185">Reference proteome</keyword>
<dbReference type="Proteomes" id="UP000267096">
    <property type="component" value="Unassembled WGS sequence"/>
</dbReference>
<dbReference type="OrthoDB" id="957735at2759"/>
<reference evidence="4" key="1">
    <citation type="submission" date="2017-02" db="UniProtKB">
        <authorList>
            <consortium name="WormBaseParasite"/>
        </authorList>
    </citation>
    <scope>IDENTIFICATION</scope>
</reference>
<proteinExistence type="predicted"/>
<evidence type="ECO:0000313" key="2">
    <source>
        <dbReference type="EMBL" id="VDK30317.1"/>
    </source>
</evidence>
<protein>
    <submittedName>
        <fullName evidence="4">SORBS2</fullName>
    </submittedName>
</protein>
<evidence type="ECO:0000256" key="1">
    <source>
        <dbReference type="SAM" id="MobiDB-lite"/>
    </source>
</evidence>
<dbReference type="AlphaFoldDB" id="A0A0M3JKG4"/>
<name>A0A0M3JKG4_ANISI</name>
<organism evidence="4">
    <name type="scientific">Anisakis simplex</name>
    <name type="common">Herring worm</name>
    <dbReference type="NCBI Taxonomy" id="6269"/>
    <lineage>
        <taxon>Eukaryota</taxon>
        <taxon>Metazoa</taxon>
        <taxon>Ecdysozoa</taxon>
        <taxon>Nematoda</taxon>
        <taxon>Chromadorea</taxon>
        <taxon>Rhabditida</taxon>
        <taxon>Spirurina</taxon>
        <taxon>Ascaridomorpha</taxon>
        <taxon>Ascaridoidea</taxon>
        <taxon>Anisakidae</taxon>
        <taxon>Anisakis</taxon>
        <taxon>Anisakis simplex complex</taxon>
    </lineage>
</organism>
<gene>
    <name evidence="2" type="ORF">ASIM_LOCUS7900</name>
</gene>
<accession>A0A0M3JKG4</accession>
<feature type="compositionally biased region" description="Polar residues" evidence="1">
    <location>
        <begin position="12"/>
        <end position="23"/>
    </location>
</feature>
<dbReference type="WBParaSite" id="ASIM_0000813701-mRNA-1">
    <property type="protein sequence ID" value="ASIM_0000813701-mRNA-1"/>
    <property type="gene ID" value="ASIM_0000813701"/>
</dbReference>
<feature type="region of interest" description="Disordered" evidence="1">
    <location>
        <begin position="1"/>
        <end position="60"/>
    </location>
</feature>
<dbReference type="EMBL" id="UYRR01020106">
    <property type="protein sequence ID" value="VDK30317.1"/>
    <property type="molecule type" value="Genomic_DNA"/>
</dbReference>
<sequence length="96" mass="10890">MYNGTDAFGVRSQPSANPATESSTSDHAENFSYKGTAGNKRSGSESADVSSSHEPDVDPELARYLNRDYWQRRKNEQKNAVSRRFSQRNCRFLIVR</sequence>
<evidence type="ECO:0000313" key="4">
    <source>
        <dbReference type="WBParaSite" id="ASIM_0000813701-mRNA-1"/>
    </source>
</evidence>
<reference evidence="2 3" key="2">
    <citation type="submission" date="2018-11" db="EMBL/GenBank/DDBJ databases">
        <authorList>
            <consortium name="Pathogen Informatics"/>
        </authorList>
    </citation>
    <scope>NUCLEOTIDE SEQUENCE [LARGE SCALE GENOMIC DNA]</scope>
</reference>